<organism evidence="1 2">
    <name type="scientific">Ambrosiozyma monospora</name>
    <name type="common">Yeast</name>
    <name type="synonym">Endomycopsis monosporus</name>
    <dbReference type="NCBI Taxonomy" id="43982"/>
    <lineage>
        <taxon>Eukaryota</taxon>
        <taxon>Fungi</taxon>
        <taxon>Dikarya</taxon>
        <taxon>Ascomycota</taxon>
        <taxon>Saccharomycotina</taxon>
        <taxon>Pichiomycetes</taxon>
        <taxon>Pichiales</taxon>
        <taxon>Pichiaceae</taxon>
        <taxon>Ambrosiozyma</taxon>
    </lineage>
</organism>
<dbReference type="EMBL" id="BSXS01013053">
    <property type="protein sequence ID" value="GMF03475.1"/>
    <property type="molecule type" value="Genomic_DNA"/>
</dbReference>
<sequence>MLFPTLAKSLALALLTTNTVVHAMPLASHDDDVVISSLATTTTTQSTKTNNHTKTVSIDGNAPTISSSGIDDSDDGSKSTKSTTKQTATETAKANKSTSTVPTDSAVSVSTGLSSSSGNSSSGSGVSGSVFGYASLNGGTTGGASGKTVTATTLEELTSYCAQKDPLTIYVSGSFFSSNSSGFSVEVSSDKSIIGKSGANLTNVGLELKNVSNIIIQNLSISKVIGTDAVRVLSSSNVWLDHLDIT</sequence>
<accession>A0ACB5U9Q0</accession>
<reference evidence="1" key="1">
    <citation type="submission" date="2023-04" db="EMBL/GenBank/DDBJ databases">
        <title>Ambrosiozyma monospora NBRC 10751.</title>
        <authorList>
            <person name="Ichikawa N."/>
            <person name="Sato H."/>
            <person name="Tonouchi N."/>
        </authorList>
    </citation>
    <scope>NUCLEOTIDE SEQUENCE</scope>
    <source>
        <strain evidence="1">NBRC 10751</strain>
    </source>
</reference>
<keyword evidence="2" id="KW-1185">Reference proteome</keyword>
<comment type="caution">
    <text evidence="1">The sequence shown here is derived from an EMBL/GenBank/DDBJ whole genome shotgun (WGS) entry which is preliminary data.</text>
</comment>
<evidence type="ECO:0000313" key="2">
    <source>
        <dbReference type="Proteomes" id="UP001165064"/>
    </source>
</evidence>
<name>A0ACB5U9Q0_AMBMO</name>
<gene>
    <name evidence="1" type="ORF">Amon02_001180100</name>
</gene>
<evidence type="ECO:0000313" key="1">
    <source>
        <dbReference type="EMBL" id="GMF03475.1"/>
    </source>
</evidence>
<proteinExistence type="predicted"/>
<protein>
    <submittedName>
        <fullName evidence="1">Unnamed protein product</fullName>
    </submittedName>
</protein>
<dbReference type="Proteomes" id="UP001165064">
    <property type="component" value="Unassembled WGS sequence"/>
</dbReference>